<dbReference type="InterPro" id="IPR001563">
    <property type="entry name" value="Peptidase_S10"/>
</dbReference>
<comment type="similarity">
    <text evidence="1">Belongs to the peptidase S10 family.</text>
</comment>
<keyword evidence="2" id="KW-0732">Signal</keyword>
<dbReference type="EMBL" id="JBCNJP010000023">
    <property type="protein sequence ID" value="KAK9058099.1"/>
    <property type="molecule type" value="Genomic_DNA"/>
</dbReference>
<proteinExistence type="inferred from homology"/>
<dbReference type="InterPro" id="IPR029058">
    <property type="entry name" value="AB_hydrolase_fold"/>
</dbReference>
<name>A0AAP0CJT3_9ASTR</name>
<accession>A0AAP0CJT3</accession>
<dbReference type="FunFam" id="3.40.50.12670:FF:000002">
    <property type="entry name" value="Carboxypeptidase"/>
    <property type="match status" value="1"/>
</dbReference>
<reference evidence="3 4" key="1">
    <citation type="submission" date="2024-04" db="EMBL/GenBank/DDBJ databases">
        <title>The reference genome of an endangered Asteraceae, Deinandra increscens subsp. villosa, native to the Central Coast of California.</title>
        <authorList>
            <person name="Guilliams M."/>
            <person name="Hasenstab-Lehman K."/>
            <person name="Meyer R."/>
            <person name="Mcevoy S."/>
        </authorList>
    </citation>
    <scope>NUCLEOTIDE SEQUENCE [LARGE SCALE GENOMIC DNA]</scope>
    <source>
        <tissue evidence="3">Leaf</tissue>
    </source>
</reference>
<sequence length="459" mass="51922">MMESTYQPKFFFVFIILHLTALSISSKSVVRNLPGFHGDLPFTLETGYVGVGGDDSIQFFYYFVESQRDPLHDPLVLYFAGGPGTSGLFPLLQQIGPLTILSDSSKKNNVTLDLNPTSLTKVANVIFVDEPAGVGFSYATSYEGTKSSDSILALHSYQFLTKWIVENPRFLNHQLYISGISYMGLLVPMVTLEAYKGNEAGNEPQLNIKGYLIISPLTDKFIDFNSRFEYAHRFALISDDIYESTKETCGGNYIYNDPNNTLCSNNLQRVDECTSGINLENILEPLCDDADPQPPCVAATNVIIEDWANDEDVQRALHVREGTIETWKKNNETMHYNFEKEDTECYSYDIFSTIDYHKQLVTRNCQVLIIGGDHDMTFPYVGTEEWIKSLNLPIQNPWNPWFVDNQVAGYQMTYGKNDGYSLTYATVKGAGHSVAFNRPQEFSTLVYEWLDHHTYLSDS</sequence>
<dbReference type="PANTHER" id="PTHR11802">
    <property type="entry name" value="SERINE PROTEASE FAMILY S10 SERINE CARBOXYPEPTIDASE"/>
    <property type="match status" value="1"/>
</dbReference>
<feature type="chain" id="PRO_5042923969" description="Peptidase S10, serine carboxypeptidase, Alpha/Beta hydrolase fold protein" evidence="2">
    <location>
        <begin position="27"/>
        <end position="459"/>
    </location>
</feature>
<dbReference type="GO" id="GO:0004185">
    <property type="term" value="F:serine-type carboxypeptidase activity"/>
    <property type="evidence" value="ECO:0007669"/>
    <property type="project" value="InterPro"/>
</dbReference>
<dbReference type="AlphaFoldDB" id="A0AAP0CJT3"/>
<dbReference type="PANTHER" id="PTHR11802:SF318">
    <property type="entry name" value="PEPTIDASE S10, SERINE CARBOXYPEPTIDASE, ALPHA_BETA HYDROLASE FOLD PROTEIN-RELATED"/>
    <property type="match status" value="1"/>
</dbReference>
<protein>
    <recommendedName>
        <fullName evidence="5">Peptidase S10, serine carboxypeptidase, Alpha/Beta hydrolase fold protein</fullName>
    </recommendedName>
</protein>
<dbReference type="GO" id="GO:0019748">
    <property type="term" value="P:secondary metabolic process"/>
    <property type="evidence" value="ECO:0007669"/>
    <property type="project" value="TreeGrafter"/>
</dbReference>
<gene>
    <name evidence="3" type="ORF">SSX86_022939</name>
</gene>
<dbReference type="Gene3D" id="3.40.50.1820">
    <property type="entry name" value="alpha/beta hydrolase"/>
    <property type="match status" value="1"/>
</dbReference>
<keyword evidence="4" id="KW-1185">Reference proteome</keyword>
<feature type="signal peptide" evidence="2">
    <location>
        <begin position="1"/>
        <end position="26"/>
    </location>
</feature>
<evidence type="ECO:0000313" key="3">
    <source>
        <dbReference type="EMBL" id="KAK9058099.1"/>
    </source>
</evidence>
<dbReference type="Gene3D" id="3.40.50.12670">
    <property type="match status" value="1"/>
</dbReference>
<dbReference type="PRINTS" id="PR00724">
    <property type="entry name" value="CRBOXYPTASEC"/>
</dbReference>
<comment type="caution">
    <text evidence="3">The sequence shown here is derived from an EMBL/GenBank/DDBJ whole genome shotgun (WGS) entry which is preliminary data.</text>
</comment>
<dbReference type="Proteomes" id="UP001408789">
    <property type="component" value="Unassembled WGS sequence"/>
</dbReference>
<dbReference type="Pfam" id="PF00450">
    <property type="entry name" value="Peptidase_S10"/>
    <property type="match status" value="1"/>
</dbReference>
<organism evidence="3 4">
    <name type="scientific">Deinandra increscens subsp. villosa</name>
    <dbReference type="NCBI Taxonomy" id="3103831"/>
    <lineage>
        <taxon>Eukaryota</taxon>
        <taxon>Viridiplantae</taxon>
        <taxon>Streptophyta</taxon>
        <taxon>Embryophyta</taxon>
        <taxon>Tracheophyta</taxon>
        <taxon>Spermatophyta</taxon>
        <taxon>Magnoliopsida</taxon>
        <taxon>eudicotyledons</taxon>
        <taxon>Gunneridae</taxon>
        <taxon>Pentapetalae</taxon>
        <taxon>asterids</taxon>
        <taxon>campanulids</taxon>
        <taxon>Asterales</taxon>
        <taxon>Asteraceae</taxon>
        <taxon>Asteroideae</taxon>
        <taxon>Heliantheae alliance</taxon>
        <taxon>Madieae</taxon>
        <taxon>Madiinae</taxon>
        <taxon>Deinandra</taxon>
    </lineage>
</organism>
<evidence type="ECO:0000313" key="4">
    <source>
        <dbReference type="Proteomes" id="UP001408789"/>
    </source>
</evidence>
<dbReference type="SUPFAM" id="SSF53474">
    <property type="entry name" value="alpha/beta-Hydrolases"/>
    <property type="match status" value="1"/>
</dbReference>
<dbReference type="GO" id="GO:0006508">
    <property type="term" value="P:proteolysis"/>
    <property type="evidence" value="ECO:0007669"/>
    <property type="project" value="InterPro"/>
</dbReference>
<evidence type="ECO:0008006" key="5">
    <source>
        <dbReference type="Google" id="ProtNLM"/>
    </source>
</evidence>
<evidence type="ECO:0000256" key="2">
    <source>
        <dbReference type="SAM" id="SignalP"/>
    </source>
</evidence>
<dbReference type="GO" id="GO:0016747">
    <property type="term" value="F:acyltransferase activity, transferring groups other than amino-acyl groups"/>
    <property type="evidence" value="ECO:0007669"/>
    <property type="project" value="TreeGrafter"/>
</dbReference>
<evidence type="ECO:0000256" key="1">
    <source>
        <dbReference type="ARBA" id="ARBA00009431"/>
    </source>
</evidence>